<evidence type="ECO:0000256" key="1">
    <source>
        <dbReference type="SAM" id="Phobius"/>
    </source>
</evidence>
<keyword evidence="1" id="KW-0472">Membrane</keyword>
<evidence type="ECO:0000313" key="3">
    <source>
        <dbReference type="Proteomes" id="UP000325218"/>
    </source>
</evidence>
<reference evidence="2 3" key="1">
    <citation type="submission" date="2019-08" db="EMBL/GenBank/DDBJ databases">
        <title>Genome sequencing of Paenibacillus faecis DSM 23593(T).</title>
        <authorList>
            <person name="Kook J.-K."/>
            <person name="Park S.-N."/>
            <person name="Lim Y.K."/>
        </authorList>
    </citation>
    <scope>NUCLEOTIDE SEQUENCE [LARGE SCALE GENOMIC DNA]</scope>
    <source>
        <strain evidence="2 3">DSM 23593</strain>
    </source>
</reference>
<name>A0A5D0D131_9BACL</name>
<feature type="transmembrane region" description="Helical" evidence="1">
    <location>
        <begin position="121"/>
        <end position="144"/>
    </location>
</feature>
<keyword evidence="1" id="KW-0812">Transmembrane</keyword>
<dbReference type="AlphaFoldDB" id="A0A5D0D131"/>
<proteinExistence type="predicted"/>
<accession>A0A5D0D131</accession>
<dbReference type="EMBL" id="VSDO01000001">
    <property type="protein sequence ID" value="TYA15294.1"/>
    <property type="molecule type" value="Genomic_DNA"/>
</dbReference>
<keyword evidence="1" id="KW-1133">Transmembrane helix</keyword>
<evidence type="ECO:0000313" key="2">
    <source>
        <dbReference type="EMBL" id="TYA15294.1"/>
    </source>
</evidence>
<comment type="caution">
    <text evidence="2">The sequence shown here is derived from an EMBL/GenBank/DDBJ whole genome shotgun (WGS) entry which is preliminary data.</text>
</comment>
<organism evidence="2 3">
    <name type="scientific">Paenibacillus faecis</name>
    <dbReference type="NCBI Taxonomy" id="862114"/>
    <lineage>
        <taxon>Bacteria</taxon>
        <taxon>Bacillati</taxon>
        <taxon>Bacillota</taxon>
        <taxon>Bacilli</taxon>
        <taxon>Bacillales</taxon>
        <taxon>Paenibacillaceae</taxon>
        <taxon>Paenibacillus</taxon>
    </lineage>
</organism>
<feature type="transmembrane region" description="Helical" evidence="1">
    <location>
        <begin position="30"/>
        <end position="47"/>
    </location>
</feature>
<protein>
    <submittedName>
        <fullName evidence="2">Uncharacterized protein</fullName>
    </submittedName>
</protein>
<gene>
    <name evidence="2" type="ORF">FRY98_06590</name>
</gene>
<dbReference type="NCBIfam" id="NF041644">
    <property type="entry name" value="CBO0543_fam"/>
    <property type="match status" value="1"/>
</dbReference>
<feature type="transmembrane region" description="Helical" evidence="1">
    <location>
        <begin position="156"/>
        <end position="174"/>
    </location>
</feature>
<feature type="transmembrane region" description="Helical" evidence="1">
    <location>
        <begin position="91"/>
        <end position="109"/>
    </location>
</feature>
<dbReference type="OrthoDB" id="1679483at2"/>
<sequence>MISYKEIEQLRGQLAELEQQFWLDHVLFSIQWWILLATLLIPWVVWWRLVDKRNFKVILLYGLIIIVLINIMDHTGLQLRLWSYKYKLSPLVPILSPIDLSLLPVLYMLMYQYFRSWKAFWIAQIVGAAVFSFVGEPIFVALGIYRMLNWEHYYSYPIYIALAVLIRCFLVWLLKKSSDRLEDKRAQ</sequence>
<dbReference type="RefSeq" id="WP_148450884.1">
    <property type="nucleotide sequence ID" value="NZ_VSDO01000001.1"/>
</dbReference>
<keyword evidence="3" id="KW-1185">Reference proteome</keyword>
<dbReference type="Proteomes" id="UP000325218">
    <property type="component" value="Unassembled WGS sequence"/>
</dbReference>
<dbReference type="InterPro" id="IPR048147">
    <property type="entry name" value="CBO0543-like"/>
</dbReference>
<feature type="transmembrane region" description="Helical" evidence="1">
    <location>
        <begin position="54"/>
        <end position="71"/>
    </location>
</feature>